<dbReference type="Proteomes" id="UP001519460">
    <property type="component" value="Unassembled WGS sequence"/>
</dbReference>
<comment type="caution">
    <text evidence="1">The sequence shown here is derived from an EMBL/GenBank/DDBJ whole genome shotgun (WGS) entry which is preliminary data.</text>
</comment>
<name>A0ABD0M1T3_9CAEN</name>
<evidence type="ECO:0000313" key="1">
    <source>
        <dbReference type="EMBL" id="KAK7505690.1"/>
    </source>
</evidence>
<protein>
    <submittedName>
        <fullName evidence="1">Uncharacterized protein</fullName>
    </submittedName>
</protein>
<sequence>MLGRRNHGRGPISFRCRKPAQQCRKFYPSSLLWPELRLSKPWGHRRNDPGQCGFEAIAPAAVRLWVMSDRGEKIRAARAFSVRGVMSRA</sequence>
<dbReference type="AlphaFoldDB" id="A0ABD0M1T3"/>
<proteinExistence type="predicted"/>
<gene>
    <name evidence="1" type="ORF">BaRGS_00002961</name>
</gene>
<accession>A0ABD0M1T3</accession>
<organism evidence="1 2">
    <name type="scientific">Batillaria attramentaria</name>
    <dbReference type="NCBI Taxonomy" id="370345"/>
    <lineage>
        <taxon>Eukaryota</taxon>
        <taxon>Metazoa</taxon>
        <taxon>Spiralia</taxon>
        <taxon>Lophotrochozoa</taxon>
        <taxon>Mollusca</taxon>
        <taxon>Gastropoda</taxon>
        <taxon>Caenogastropoda</taxon>
        <taxon>Sorbeoconcha</taxon>
        <taxon>Cerithioidea</taxon>
        <taxon>Batillariidae</taxon>
        <taxon>Batillaria</taxon>
    </lineage>
</organism>
<reference evidence="1 2" key="1">
    <citation type="journal article" date="2023" name="Sci. Data">
        <title>Genome assembly of the Korean intertidal mud-creeper Batillaria attramentaria.</title>
        <authorList>
            <person name="Patra A.K."/>
            <person name="Ho P.T."/>
            <person name="Jun S."/>
            <person name="Lee S.J."/>
            <person name="Kim Y."/>
            <person name="Won Y.J."/>
        </authorList>
    </citation>
    <scope>NUCLEOTIDE SEQUENCE [LARGE SCALE GENOMIC DNA]</scope>
    <source>
        <strain evidence="1">Wonlab-2016</strain>
    </source>
</reference>
<evidence type="ECO:0000313" key="2">
    <source>
        <dbReference type="Proteomes" id="UP001519460"/>
    </source>
</evidence>
<keyword evidence="2" id="KW-1185">Reference proteome</keyword>
<dbReference type="EMBL" id="JACVVK020000009">
    <property type="protein sequence ID" value="KAK7505690.1"/>
    <property type="molecule type" value="Genomic_DNA"/>
</dbReference>